<dbReference type="PANTHER" id="PTHR47505">
    <property type="entry name" value="DNA UTILIZATION PROTEIN YHGH"/>
    <property type="match status" value="1"/>
</dbReference>
<gene>
    <name evidence="3" type="ORF">E8K88_14155</name>
</gene>
<dbReference type="EMBL" id="SSWX01000020">
    <property type="protein sequence ID" value="THJ31783.1"/>
    <property type="molecule type" value="Genomic_DNA"/>
</dbReference>
<comment type="similarity">
    <text evidence="1">Belongs to the ComF/GntX family.</text>
</comment>
<protein>
    <submittedName>
        <fullName evidence="3">ComF family protein</fullName>
    </submittedName>
</protein>
<reference evidence="3 4" key="1">
    <citation type="submission" date="2019-04" db="EMBL/GenBank/DDBJ databases">
        <title>Lampropedia sp YIM MLB12 draf genome.</title>
        <authorList>
            <person name="Wang Y.-X."/>
        </authorList>
    </citation>
    <scope>NUCLEOTIDE SEQUENCE [LARGE SCALE GENOMIC DNA]</scope>
    <source>
        <strain evidence="3 4">YIM MLB12</strain>
    </source>
</reference>
<evidence type="ECO:0000259" key="2">
    <source>
        <dbReference type="Pfam" id="PF00156"/>
    </source>
</evidence>
<keyword evidence="4" id="KW-1185">Reference proteome</keyword>
<dbReference type="Proteomes" id="UP000306236">
    <property type="component" value="Unassembled WGS sequence"/>
</dbReference>
<dbReference type="InterPro" id="IPR000836">
    <property type="entry name" value="PRTase_dom"/>
</dbReference>
<name>A0A4S5BLC0_9BURK</name>
<dbReference type="Pfam" id="PF00156">
    <property type="entry name" value="Pribosyltran"/>
    <property type="match status" value="1"/>
</dbReference>
<dbReference type="OrthoDB" id="9793412at2"/>
<evidence type="ECO:0000256" key="1">
    <source>
        <dbReference type="ARBA" id="ARBA00008007"/>
    </source>
</evidence>
<dbReference type="InterPro" id="IPR051910">
    <property type="entry name" value="ComF/GntX_DNA_util-trans"/>
</dbReference>
<evidence type="ECO:0000313" key="3">
    <source>
        <dbReference type="EMBL" id="THJ31783.1"/>
    </source>
</evidence>
<feature type="domain" description="Phosphoribosyltransferase" evidence="2">
    <location>
        <begin position="209"/>
        <end position="254"/>
    </location>
</feature>
<dbReference type="RefSeq" id="WP_136407327.1">
    <property type="nucleotide sequence ID" value="NZ_SSWX01000020.1"/>
</dbReference>
<proteinExistence type="inferred from homology"/>
<sequence length="258" mass="29160">MFAPERVPLPRFLHTAWHHAHAFYAARWLPAQCPFCHAWPVWQQPGGICASCLVRYTPPQQRCLRCALALRQPESACPACTRLPSPLRHCVAAVDYGYPWHQAVEAFKFHQRPAWADAMAQLLLRQPLCEALLQQAECMVPIPLATARLRERGYNQAWELGKALRRSSGIAMPCITQGIERRHVPQAQARLPRQQRLQRRQQLYSLKPADRSLWVGRKVLLVDDVMTTGATLFALTDLLLAAGATHVDALVFARTPLV</sequence>
<evidence type="ECO:0000313" key="4">
    <source>
        <dbReference type="Proteomes" id="UP000306236"/>
    </source>
</evidence>
<dbReference type="InterPro" id="IPR029057">
    <property type="entry name" value="PRTase-like"/>
</dbReference>
<dbReference type="AlphaFoldDB" id="A0A4S5BLC0"/>
<accession>A0A4S5BLC0</accession>
<dbReference type="SUPFAM" id="SSF53271">
    <property type="entry name" value="PRTase-like"/>
    <property type="match status" value="1"/>
</dbReference>
<dbReference type="Gene3D" id="3.40.50.2020">
    <property type="match status" value="1"/>
</dbReference>
<dbReference type="CDD" id="cd06223">
    <property type="entry name" value="PRTases_typeI"/>
    <property type="match status" value="1"/>
</dbReference>
<comment type="caution">
    <text evidence="3">The sequence shown here is derived from an EMBL/GenBank/DDBJ whole genome shotgun (WGS) entry which is preliminary data.</text>
</comment>
<dbReference type="PANTHER" id="PTHR47505:SF1">
    <property type="entry name" value="DNA UTILIZATION PROTEIN YHGH"/>
    <property type="match status" value="1"/>
</dbReference>
<organism evidence="3 4">
    <name type="scientific">Lampropedia aestuarii</name>
    <dbReference type="NCBI Taxonomy" id="2562762"/>
    <lineage>
        <taxon>Bacteria</taxon>
        <taxon>Pseudomonadati</taxon>
        <taxon>Pseudomonadota</taxon>
        <taxon>Betaproteobacteria</taxon>
        <taxon>Burkholderiales</taxon>
        <taxon>Comamonadaceae</taxon>
        <taxon>Lampropedia</taxon>
    </lineage>
</organism>